<comment type="subcellular location">
    <subcellularLocation>
        <location evidence="3">Secreted</location>
    </subcellularLocation>
</comment>
<sequence length="480" mass="53907">MNTSVSIPQILERLDGRRPRLERADQVAFLVDAAAYFGALRTSLLTARRIVWIIGWDFDPAIKLRPDLEAEPTLGTLLRRLVEQNEELHVKILIWAMGPIYSSRSGELYVHHPWADHPRISLKFDIRHPLRASHHQKIVVIDRSMAFSGGIDLTAGRWDTREHHVTADLRRTPGGERYGPVHDVQIAVSGDAARALAEIAESRWVAAGENSGNAPAETIDRGTWPKQLPVALVDCKVAIARTQGGIFLRRGRREAVRLTLQLIRSARKSLYIETQYLASWRVARAIKDRLDEPFGPEVVILVTKSSRGIVEQYVMAHQRNRILRWLGGANGPRLRVVYRMKSDDGNANKEVLVHSKVIVVDDNAVRIGSSNLNNRSEGLDTECDVVVFAENDEHRRAIAAFRDGLLAEHLETDRVELGQALRECKTLVGTVDHFAAITGSLRTYDELNDGGAPILGTKLFDPSRPFRPFGWLLRRIFGKS</sequence>
<evidence type="ECO:0000256" key="5">
    <source>
        <dbReference type="ARBA" id="ARBA00022525"/>
    </source>
</evidence>
<evidence type="ECO:0000259" key="10">
    <source>
        <dbReference type="PROSITE" id="PS50035"/>
    </source>
</evidence>
<evidence type="ECO:0000256" key="6">
    <source>
        <dbReference type="ARBA" id="ARBA00022737"/>
    </source>
</evidence>
<keyword evidence="7" id="KW-0378">Hydrolase</keyword>
<evidence type="ECO:0000256" key="8">
    <source>
        <dbReference type="ARBA" id="ARBA00023098"/>
    </source>
</evidence>
<gene>
    <name evidence="11" type="ORF">V1479_23330</name>
</gene>
<evidence type="ECO:0000256" key="7">
    <source>
        <dbReference type="ARBA" id="ARBA00022801"/>
    </source>
</evidence>
<proteinExistence type="predicted"/>
<feature type="domain" description="PLD phosphodiesterase" evidence="10">
    <location>
        <begin position="130"/>
        <end position="157"/>
    </location>
</feature>
<dbReference type="SMART" id="SM00155">
    <property type="entry name" value="PLDc"/>
    <property type="match status" value="2"/>
</dbReference>
<accession>A0ABV3X1H8</accession>
<keyword evidence="12" id="KW-1185">Reference proteome</keyword>
<dbReference type="InterPro" id="IPR025202">
    <property type="entry name" value="PLD-like_dom"/>
</dbReference>
<dbReference type="Proteomes" id="UP001559025">
    <property type="component" value="Unassembled WGS sequence"/>
</dbReference>
<dbReference type="PANTHER" id="PTHR18896:SF76">
    <property type="entry name" value="PHOSPHOLIPASE"/>
    <property type="match status" value="1"/>
</dbReference>
<name>A0ABV3X1H8_9HYPH</name>
<dbReference type="Gene3D" id="3.30.870.10">
    <property type="entry name" value="Endonuclease Chain A"/>
    <property type="match status" value="2"/>
</dbReference>
<dbReference type="InterPro" id="IPR001736">
    <property type="entry name" value="PLipase_D/transphosphatidylase"/>
</dbReference>
<reference evidence="11 12" key="1">
    <citation type="submission" date="2024-01" db="EMBL/GenBank/DDBJ databases">
        <title>New evidence supports the origin of RcGTA from prophage.</title>
        <authorList>
            <person name="Xu Y."/>
            <person name="Liu B."/>
            <person name="Chen F."/>
        </authorList>
    </citation>
    <scope>NUCLEOTIDE SEQUENCE [LARGE SCALE GENOMIC DNA]</scope>
    <source>
        <strain evidence="11 12">CBW1107-2</strain>
    </source>
</reference>
<comment type="caution">
    <text evidence="11">The sequence shown here is derived from an EMBL/GenBank/DDBJ whole genome shotgun (WGS) entry which is preliminary data.</text>
</comment>
<dbReference type="PROSITE" id="PS01088">
    <property type="entry name" value="CAP_1"/>
    <property type="match status" value="1"/>
</dbReference>
<evidence type="ECO:0000256" key="1">
    <source>
        <dbReference type="ARBA" id="ARBA00000798"/>
    </source>
</evidence>
<feature type="domain" description="PLD phosphodiesterase" evidence="10">
    <location>
        <begin position="349"/>
        <end position="376"/>
    </location>
</feature>
<dbReference type="InterPro" id="IPR018106">
    <property type="entry name" value="CAP_CS_N"/>
</dbReference>
<evidence type="ECO:0000256" key="2">
    <source>
        <dbReference type="ARBA" id="ARBA00003145"/>
    </source>
</evidence>
<dbReference type="InterPro" id="IPR015679">
    <property type="entry name" value="PLipase_D_fam"/>
</dbReference>
<dbReference type="CDD" id="cd09140">
    <property type="entry name" value="PLDc_vPLD1_2_like_bac_1"/>
    <property type="match status" value="1"/>
</dbReference>
<organism evidence="11 12">
    <name type="scientific">Neoaquamicrobium sediminum</name>
    <dbReference type="NCBI Taxonomy" id="1849104"/>
    <lineage>
        <taxon>Bacteria</taxon>
        <taxon>Pseudomonadati</taxon>
        <taxon>Pseudomonadota</taxon>
        <taxon>Alphaproteobacteria</taxon>
        <taxon>Hyphomicrobiales</taxon>
        <taxon>Phyllobacteriaceae</taxon>
        <taxon>Neoaquamicrobium</taxon>
    </lineage>
</organism>
<evidence type="ECO:0000256" key="3">
    <source>
        <dbReference type="ARBA" id="ARBA00004613"/>
    </source>
</evidence>
<dbReference type="RefSeq" id="WP_368804973.1">
    <property type="nucleotide sequence ID" value="NZ_JAZHFV010000011.1"/>
</dbReference>
<dbReference type="PANTHER" id="PTHR18896">
    <property type="entry name" value="PHOSPHOLIPASE D"/>
    <property type="match status" value="1"/>
</dbReference>
<dbReference type="PROSITE" id="PS50035">
    <property type="entry name" value="PLD"/>
    <property type="match status" value="2"/>
</dbReference>
<comment type="function">
    <text evidence="2">Could be a virulence factor.</text>
</comment>
<dbReference type="SUPFAM" id="SSF56024">
    <property type="entry name" value="Phospholipase D/nuclease"/>
    <property type="match status" value="2"/>
</dbReference>
<evidence type="ECO:0000313" key="12">
    <source>
        <dbReference type="Proteomes" id="UP001559025"/>
    </source>
</evidence>
<evidence type="ECO:0000256" key="9">
    <source>
        <dbReference type="ARBA" id="ARBA00029594"/>
    </source>
</evidence>
<comment type="catalytic activity">
    <reaction evidence="1">
        <text>a 1,2-diacyl-sn-glycero-3-phosphocholine + H2O = a 1,2-diacyl-sn-glycero-3-phosphate + choline + H(+)</text>
        <dbReference type="Rhea" id="RHEA:14445"/>
        <dbReference type="ChEBI" id="CHEBI:15354"/>
        <dbReference type="ChEBI" id="CHEBI:15377"/>
        <dbReference type="ChEBI" id="CHEBI:15378"/>
        <dbReference type="ChEBI" id="CHEBI:57643"/>
        <dbReference type="ChEBI" id="CHEBI:58608"/>
        <dbReference type="EC" id="3.1.4.4"/>
    </reaction>
</comment>
<keyword evidence="5" id="KW-0964">Secreted</keyword>
<keyword evidence="6" id="KW-0677">Repeat</keyword>
<evidence type="ECO:0000313" key="11">
    <source>
        <dbReference type="EMBL" id="MEX4010258.1"/>
    </source>
</evidence>
<evidence type="ECO:0000256" key="4">
    <source>
        <dbReference type="ARBA" id="ARBA00018392"/>
    </source>
</evidence>
<dbReference type="Pfam" id="PF13091">
    <property type="entry name" value="PLDc_2"/>
    <property type="match status" value="1"/>
</dbReference>
<dbReference type="EMBL" id="JAZHFV010000011">
    <property type="protein sequence ID" value="MEX4010258.1"/>
    <property type="molecule type" value="Genomic_DNA"/>
</dbReference>
<protein>
    <recommendedName>
        <fullName evidence="4">Phospholipase D</fullName>
    </recommendedName>
    <alternativeName>
        <fullName evidence="9">Choline phosphatase</fullName>
    </alternativeName>
</protein>
<keyword evidence="8" id="KW-0443">Lipid metabolism</keyword>